<evidence type="ECO:0008006" key="2">
    <source>
        <dbReference type="Google" id="ProtNLM"/>
    </source>
</evidence>
<proteinExistence type="predicted"/>
<dbReference type="EMBL" id="VSSQ01000025">
    <property type="protein sequence ID" value="MPL64686.1"/>
    <property type="molecule type" value="Genomic_DNA"/>
</dbReference>
<reference evidence="1" key="1">
    <citation type="submission" date="2019-08" db="EMBL/GenBank/DDBJ databases">
        <authorList>
            <person name="Kucharzyk K."/>
            <person name="Murdoch R.W."/>
            <person name="Higgins S."/>
            <person name="Loffler F."/>
        </authorList>
    </citation>
    <scope>NUCLEOTIDE SEQUENCE</scope>
</reference>
<protein>
    <recommendedName>
        <fullName evidence="2">Peptidase MA-like domain-containing protein</fullName>
    </recommendedName>
</protein>
<evidence type="ECO:0000313" key="1">
    <source>
        <dbReference type="EMBL" id="MPL64686.1"/>
    </source>
</evidence>
<sequence>MRLELLDDYKKTLVEYTSDHYVFNVPGDSFAEREIASIIALQEKCFEEVLRAFNFKSNLTIKYYLFSSPLECGRQYRVLHPEEYDDNDPYESVNGYTLCPDMIFATYNESIQCVGYHEDVHILMNEQFGNITSCFVKEGIAMSFDKEWWRIKNEYWAKIIMEKGLLANIETYYENDRFFEQDDRYTYPVAGAFTSWLLDRIGLDAYKKYYASFIKKESYPLRSYRKEIVEEFIKYISKIEVDKMAGLTIEKTIENIEKSKKLRDASLKWMK</sequence>
<gene>
    <name evidence="1" type="ORF">SDC9_10343</name>
</gene>
<accession>A0A644TCN6</accession>
<organism evidence="1">
    <name type="scientific">bioreactor metagenome</name>
    <dbReference type="NCBI Taxonomy" id="1076179"/>
    <lineage>
        <taxon>unclassified sequences</taxon>
        <taxon>metagenomes</taxon>
        <taxon>ecological metagenomes</taxon>
    </lineage>
</organism>
<dbReference type="AlphaFoldDB" id="A0A644TCN6"/>
<comment type="caution">
    <text evidence="1">The sequence shown here is derived from an EMBL/GenBank/DDBJ whole genome shotgun (WGS) entry which is preliminary data.</text>
</comment>
<name>A0A644TCN6_9ZZZZ</name>